<evidence type="ECO:0000256" key="10">
    <source>
        <dbReference type="RuleBase" id="RU000411"/>
    </source>
</evidence>
<evidence type="ECO:0000256" key="9">
    <source>
        <dbReference type="ARBA" id="ARBA00043177"/>
    </source>
</evidence>
<feature type="signal peptide" evidence="12">
    <location>
        <begin position="1"/>
        <end position="16"/>
    </location>
</feature>
<organism evidence="14 15">
    <name type="scientific">Myotis brandtii</name>
    <name type="common">Brandt's bat</name>
    <dbReference type="NCBI Taxonomy" id="109478"/>
    <lineage>
        <taxon>Eukaryota</taxon>
        <taxon>Metazoa</taxon>
        <taxon>Chordata</taxon>
        <taxon>Craniata</taxon>
        <taxon>Vertebrata</taxon>
        <taxon>Euteleostomi</taxon>
        <taxon>Mammalia</taxon>
        <taxon>Eutheria</taxon>
        <taxon>Laurasiatheria</taxon>
        <taxon>Chiroptera</taxon>
        <taxon>Yangochiroptera</taxon>
        <taxon>Vespertilionidae</taxon>
        <taxon>Myotis</taxon>
    </lineage>
</organism>
<keyword evidence="4 12" id="KW-0732">Signal</keyword>
<sequence length="589" mass="66701">MPLFLYLVLLVLGLHCAPPNTSEGKVTTCHSSQQNATLYKMSSINADFAFNLYRRFTVETPDRNILFSPVSISAALAMLSIGACSSTQTQILESLGYNLTDTTTAEIQQGFQHLICSLNFPKKELELQMGNALFIGKQMKPSPKFLDDVKNLYETEVFSTNFSNVSAAQQAVNSHVEKKTKGKVVGLIQDLKPNTIMVLVNYIHFKARWANPFDPSKTEEGSSFLVDKTTTVQVPMMHQTEQYYHLVDTELNCTVLQMDYSKNALALFVLPKEGQMEWVEGAMSSKTLKKWNRLLQKGWIDLFVPKFSISSTYDLGTILLKMGIQDAFADNADFSELTEDNGLKLSKPTDQSWCSRGQSNGNPSMVYPEQRPLLGKWQCLRGNWKPVVIPGDPFPNAGESKLSCALCSLTRAVMDTLVEDDICILNHEKAHRRDTVTLVSTYSDESVASRFAPVTAYEDIKKQLKDSEKENSFLKKRIRFLDNLKSKLDKMNKDNSESLKVLNEQLQSKEVELLQLRTEVETQQVIRNLNPPSSNWEVEKLSCDLKIHGLEQELLELKKECNNLRIELQKAKQRIHLRKTICRAEISKD</sequence>
<dbReference type="InterPro" id="IPR042185">
    <property type="entry name" value="Serpin_sf_2"/>
</dbReference>
<feature type="coiled-coil region" evidence="11">
    <location>
        <begin position="457"/>
        <end position="519"/>
    </location>
</feature>
<dbReference type="GO" id="GO:0004867">
    <property type="term" value="F:serine-type endopeptidase inhibitor activity"/>
    <property type="evidence" value="ECO:0007669"/>
    <property type="project" value="InterPro"/>
</dbReference>
<comment type="similarity">
    <text evidence="2 10">Belongs to the serpin family.</text>
</comment>
<evidence type="ECO:0000256" key="6">
    <source>
        <dbReference type="ARBA" id="ARBA00037352"/>
    </source>
</evidence>
<feature type="chain" id="PRO_5004543461" description="Thyroxine-binding globulin" evidence="12">
    <location>
        <begin position="17"/>
        <end position="589"/>
    </location>
</feature>
<dbReference type="EMBL" id="KE162880">
    <property type="protein sequence ID" value="EPQ09976.1"/>
    <property type="molecule type" value="Genomic_DNA"/>
</dbReference>
<feature type="domain" description="Serpin" evidence="13">
    <location>
        <begin position="50"/>
        <end position="390"/>
    </location>
</feature>
<evidence type="ECO:0000256" key="4">
    <source>
        <dbReference type="ARBA" id="ARBA00022729"/>
    </source>
</evidence>
<evidence type="ECO:0000256" key="8">
    <source>
        <dbReference type="ARBA" id="ARBA00042967"/>
    </source>
</evidence>
<evidence type="ECO:0000313" key="15">
    <source>
        <dbReference type="Proteomes" id="UP000052978"/>
    </source>
</evidence>
<keyword evidence="15" id="KW-1185">Reference proteome</keyword>
<dbReference type="eggNOG" id="KOG2392">
    <property type="taxonomic scope" value="Eukaryota"/>
</dbReference>
<evidence type="ECO:0000256" key="7">
    <source>
        <dbReference type="ARBA" id="ARBA00039512"/>
    </source>
</evidence>
<dbReference type="Proteomes" id="UP000052978">
    <property type="component" value="Unassembled WGS sequence"/>
</dbReference>
<dbReference type="Gene3D" id="3.30.497.10">
    <property type="entry name" value="Antithrombin, subunit I, domain 2"/>
    <property type="match status" value="1"/>
</dbReference>
<dbReference type="MEROPS" id="I04.955"/>
<protein>
    <recommendedName>
        <fullName evidence="7">Thyroxine-binding globulin</fullName>
    </recommendedName>
    <alternativeName>
        <fullName evidence="9">Serpin A7</fullName>
    </alternativeName>
    <alternativeName>
        <fullName evidence="8">T4-binding globulin</fullName>
    </alternativeName>
</protein>
<name>S7MZE9_MYOBR</name>
<dbReference type="Gene3D" id="2.30.39.10">
    <property type="entry name" value="Alpha-1-antitrypsin, domain 1"/>
    <property type="match status" value="1"/>
</dbReference>
<dbReference type="GO" id="GO:0005615">
    <property type="term" value="C:extracellular space"/>
    <property type="evidence" value="ECO:0007669"/>
    <property type="project" value="InterPro"/>
</dbReference>
<evidence type="ECO:0000313" key="14">
    <source>
        <dbReference type="EMBL" id="EPQ09976.1"/>
    </source>
</evidence>
<evidence type="ECO:0000256" key="11">
    <source>
        <dbReference type="SAM" id="Coils"/>
    </source>
</evidence>
<keyword evidence="5" id="KW-0325">Glycoprotein</keyword>
<dbReference type="InterPro" id="IPR023796">
    <property type="entry name" value="Serpin_dom"/>
</dbReference>
<dbReference type="PANTHER" id="PTHR11461:SF375">
    <property type="entry name" value="THYROXINE-BINDING GLOBULIN"/>
    <property type="match status" value="1"/>
</dbReference>
<evidence type="ECO:0000256" key="1">
    <source>
        <dbReference type="ARBA" id="ARBA00004613"/>
    </source>
</evidence>
<feature type="coiled-coil region" evidence="11">
    <location>
        <begin position="547"/>
        <end position="574"/>
    </location>
</feature>
<dbReference type="InterPro" id="IPR042178">
    <property type="entry name" value="Serpin_sf_1"/>
</dbReference>
<reference evidence="14 15" key="1">
    <citation type="journal article" date="2013" name="Nat. Commun.">
        <title>Genome analysis reveals insights into physiology and longevity of the Brandt's bat Myotis brandtii.</title>
        <authorList>
            <person name="Seim I."/>
            <person name="Fang X."/>
            <person name="Xiong Z."/>
            <person name="Lobanov A.V."/>
            <person name="Huang Z."/>
            <person name="Ma S."/>
            <person name="Feng Y."/>
            <person name="Turanov A.A."/>
            <person name="Zhu Y."/>
            <person name="Lenz T.L."/>
            <person name="Gerashchenko M.V."/>
            <person name="Fan D."/>
            <person name="Hee Yim S."/>
            <person name="Yao X."/>
            <person name="Jordan D."/>
            <person name="Xiong Y."/>
            <person name="Ma Y."/>
            <person name="Lyapunov A.N."/>
            <person name="Chen G."/>
            <person name="Kulakova O.I."/>
            <person name="Sun Y."/>
            <person name="Lee S.G."/>
            <person name="Bronson R.T."/>
            <person name="Moskalev A.A."/>
            <person name="Sunyaev S.R."/>
            <person name="Zhang G."/>
            <person name="Krogh A."/>
            <person name="Wang J."/>
            <person name="Gladyshev V.N."/>
        </authorList>
    </citation>
    <scope>NUCLEOTIDE SEQUENCE [LARGE SCALE GENOMIC DNA]</scope>
</reference>
<gene>
    <name evidence="14" type="ORF">D623_10027674</name>
</gene>
<dbReference type="PANTHER" id="PTHR11461">
    <property type="entry name" value="SERINE PROTEASE INHIBITOR, SERPIN"/>
    <property type="match status" value="1"/>
</dbReference>
<keyword evidence="11" id="KW-0175">Coiled coil</keyword>
<evidence type="ECO:0000256" key="3">
    <source>
        <dbReference type="ARBA" id="ARBA00022525"/>
    </source>
</evidence>
<evidence type="ECO:0000259" key="13">
    <source>
        <dbReference type="SMART" id="SM00093"/>
    </source>
</evidence>
<dbReference type="AlphaFoldDB" id="S7MZE9"/>
<evidence type="ECO:0000256" key="12">
    <source>
        <dbReference type="SAM" id="SignalP"/>
    </source>
</evidence>
<evidence type="ECO:0000256" key="2">
    <source>
        <dbReference type="ARBA" id="ARBA00009500"/>
    </source>
</evidence>
<dbReference type="FunFam" id="2.30.39.10:FF:000003">
    <property type="entry name" value="alpha-1-antitrypsin isoform X1"/>
    <property type="match status" value="1"/>
</dbReference>
<dbReference type="SUPFAM" id="SSF56574">
    <property type="entry name" value="Serpins"/>
    <property type="match status" value="1"/>
</dbReference>
<keyword evidence="3" id="KW-0964">Secreted</keyword>
<proteinExistence type="inferred from homology"/>
<dbReference type="InterPro" id="IPR000215">
    <property type="entry name" value="Serpin_fam"/>
</dbReference>
<comment type="function">
    <text evidence="6">Major thyroid hormone transport protein in serum.</text>
</comment>
<dbReference type="Pfam" id="PF00079">
    <property type="entry name" value="Serpin"/>
    <property type="match status" value="1"/>
</dbReference>
<evidence type="ECO:0000256" key="5">
    <source>
        <dbReference type="ARBA" id="ARBA00023180"/>
    </source>
</evidence>
<accession>S7MZE9</accession>
<dbReference type="InterPro" id="IPR036186">
    <property type="entry name" value="Serpin_sf"/>
</dbReference>
<dbReference type="FunFam" id="3.30.497.10:FF:000001">
    <property type="entry name" value="Serine protease inhibitor"/>
    <property type="match status" value="1"/>
</dbReference>
<comment type="subcellular location">
    <subcellularLocation>
        <location evidence="1">Secreted</location>
    </subcellularLocation>
</comment>
<dbReference type="SMART" id="SM00093">
    <property type="entry name" value="SERPIN"/>
    <property type="match status" value="1"/>
</dbReference>